<evidence type="ECO:0000313" key="4">
    <source>
        <dbReference type="EMBL" id="CAF3679145.1"/>
    </source>
</evidence>
<gene>
    <name evidence="4" type="ORF">JBS370_LOCUS8080</name>
</gene>
<dbReference type="Pfam" id="PF01055">
    <property type="entry name" value="Glyco_hydro_31_2nd"/>
    <property type="match status" value="1"/>
</dbReference>
<dbReference type="GO" id="GO:0005975">
    <property type="term" value="P:carbohydrate metabolic process"/>
    <property type="evidence" value="ECO:0007669"/>
    <property type="project" value="InterPro"/>
</dbReference>
<keyword evidence="2" id="KW-0378">Hydrolase</keyword>
<proteinExistence type="inferred from homology"/>
<dbReference type="GO" id="GO:0004553">
    <property type="term" value="F:hydrolase activity, hydrolyzing O-glycosyl compounds"/>
    <property type="evidence" value="ECO:0007669"/>
    <property type="project" value="InterPro"/>
</dbReference>
<evidence type="ECO:0000256" key="1">
    <source>
        <dbReference type="ARBA" id="ARBA00007806"/>
    </source>
</evidence>
<dbReference type="InterPro" id="IPR051816">
    <property type="entry name" value="Glycosyl_Hydrolase_31"/>
</dbReference>
<keyword evidence="2" id="KW-0326">Glycosidase</keyword>
<comment type="similarity">
    <text evidence="1 2">Belongs to the glycosyl hydrolase 31 family.</text>
</comment>
<organism evidence="4 5">
    <name type="scientific">Rotaria sordida</name>
    <dbReference type="NCBI Taxonomy" id="392033"/>
    <lineage>
        <taxon>Eukaryota</taxon>
        <taxon>Metazoa</taxon>
        <taxon>Spiralia</taxon>
        <taxon>Gnathifera</taxon>
        <taxon>Rotifera</taxon>
        <taxon>Eurotatoria</taxon>
        <taxon>Bdelloidea</taxon>
        <taxon>Philodinida</taxon>
        <taxon>Philodinidae</taxon>
        <taxon>Rotaria</taxon>
    </lineage>
</organism>
<dbReference type="PANTHER" id="PTHR43863">
    <property type="entry name" value="HYDROLASE, PUTATIVE (AFU_ORTHOLOGUE AFUA_1G03140)-RELATED"/>
    <property type="match status" value="1"/>
</dbReference>
<dbReference type="AlphaFoldDB" id="A0A818T5Z5"/>
<sequence length="389" mass="44663">MHFHFNHNLGGHTEEPDPELYTGWIQWGAFSPMFRTHCIKNSNNDRRIWTFPWIYQNNLARFTRLRQTLIPYIYIAARHTYDSDLAVVLSLYYRQSVDTKTGLVENWSIWFPPNFQWMNFFTSDLSSSSSSTTKSFTLDEMPVYAQAGSIIPVSPEPRSSRERIGRAHSYWWIIERNTFTYFEYTVSDNTLQFSVSAATSSFSSFPTSRTYEIQLRGIFSASNVLLNNVTIPFEPFNELIHGQDGTTNGYTYDGSTLSIIIYIRQPMSTSQSFEIQIQLLESITHPYLVQVPTSFVGLLARCQSAKARLDYEWGIKTVYMDDYPLLLDAAATGLRITHSPATAKDELNAFFHERMPGACDEIANKITNLDPNLQSILLAQLQCNLFIDK</sequence>
<dbReference type="InterPro" id="IPR000322">
    <property type="entry name" value="Glyco_hydro_31_TIM"/>
</dbReference>
<dbReference type="Proteomes" id="UP000663836">
    <property type="component" value="Unassembled WGS sequence"/>
</dbReference>
<feature type="domain" description="Glycoside hydrolase family 31 TIM barrel" evidence="3">
    <location>
        <begin position="6"/>
        <end position="74"/>
    </location>
</feature>
<evidence type="ECO:0000256" key="2">
    <source>
        <dbReference type="RuleBase" id="RU361185"/>
    </source>
</evidence>
<evidence type="ECO:0000313" key="5">
    <source>
        <dbReference type="Proteomes" id="UP000663836"/>
    </source>
</evidence>
<comment type="caution">
    <text evidence="4">The sequence shown here is derived from an EMBL/GenBank/DDBJ whole genome shotgun (WGS) entry which is preliminary data.</text>
</comment>
<accession>A0A818T5Z5</accession>
<protein>
    <recommendedName>
        <fullName evidence="3">Glycoside hydrolase family 31 TIM barrel domain-containing protein</fullName>
    </recommendedName>
</protein>
<dbReference type="PANTHER" id="PTHR43863:SF2">
    <property type="entry name" value="MALTASE-GLUCOAMYLASE"/>
    <property type="match status" value="1"/>
</dbReference>
<dbReference type="InterPro" id="IPR017853">
    <property type="entry name" value="GH"/>
</dbReference>
<dbReference type="Gene3D" id="3.20.20.80">
    <property type="entry name" value="Glycosidases"/>
    <property type="match status" value="1"/>
</dbReference>
<dbReference type="EMBL" id="CAJOBD010000500">
    <property type="protein sequence ID" value="CAF3679145.1"/>
    <property type="molecule type" value="Genomic_DNA"/>
</dbReference>
<evidence type="ECO:0000259" key="3">
    <source>
        <dbReference type="Pfam" id="PF01055"/>
    </source>
</evidence>
<reference evidence="4" key="1">
    <citation type="submission" date="2021-02" db="EMBL/GenBank/DDBJ databases">
        <authorList>
            <person name="Nowell W R."/>
        </authorList>
    </citation>
    <scope>NUCLEOTIDE SEQUENCE</scope>
</reference>
<name>A0A818T5Z5_9BILA</name>
<dbReference type="SUPFAM" id="SSF51445">
    <property type="entry name" value="(Trans)glycosidases"/>
    <property type="match status" value="1"/>
</dbReference>
<dbReference type="Gene3D" id="2.60.40.4040">
    <property type="match status" value="1"/>
</dbReference>